<protein>
    <submittedName>
        <fullName evidence="1">REX1BD-like protein, implicated in DNA repair</fullName>
    </submittedName>
</protein>
<dbReference type="PANTHER" id="PTHR28309:SF1">
    <property type="entry name" value="REQUIRED FOR EXCISION 1-B DOMAIN-CONTAINING PROTEIN"/>
    <property type="match status" value="1"/>
</dbReference>
<reference evidence="1 2" key="1">
    <citation type="journal article" date="2023" name="G3 (Bethesda)">
        <title>A high-quality reference genome for the fission yeast Schizosaccharomyces osmophilus.</title>
        <authorList>
            <person name="Jia G.S."/>
            <person name="Zhang W.C."/>
            <person name="Liang Y."/>
            <person name="Liu X.H."/>
            <person name="Rhind N."/>
            <person name="Pidoux A."/>
            <person name="Brysch-Herzberg M."/>
            <person name="Du L.L."/>
        </authorList>
    </citation>
    <scope>NUCLEOTIDE SEQUENCE [LARGE SCALE GENOMIC DNA]</scope>
    <source>
        <strain evidence="1 2">CBS 15793</strain>
    </source>
</reference>
<proteinExistence type="predicted"/>
<dbReference type="EMBL" id="CP115613">
    <property type="protein sequence ID" value="WBW75180.1"/>
    <property type="molecule type" value="Genomic_DNA"/>
</dbReference>
<sequence length="131" mass="14937">MEETVQKIFKAQDTRTQLYKEFEEALKANHEKTIGLEQMGIVVQLVTEGLNEVSLDIRKLQASLSSPQLQSYVDQLQGLEQSKLQKTIKIEQLSLPSNIKDHSSETEQLKEEINALILKINDTIQSIKDEL</sequence>
<dbReference type="RefSeq" id="XP_056039423.1">
    <property type="nucleotide sequence ID" value="XM_056183365.1"/>
</dbReference>
<dbReference type="GeneID" id="80878054"/>
<dbReference type="InterPro" id="IPR039491">
    <property type="entry name" value="REX1-B"/>
</dbReference>
<name>A0AAE9WFF6_9SCHI</name>
<dbReference type="Proteomes" id="UP001212411">
    <property type="component" value="Chromosome 3"/>
</dbReference>
<dbReference type="KEGG" id="som:SOMG_04583"/>
<evidence type="ECO:0000313" key="1">
    <source>
        <dbReference type="EMBL" id="WBW75180.1"/>
    </source>
</evidence>
<dbReference type="Pfam" id="PF14966">
    <property type="entry name" value="DNA_repr_REX1B"/>
    <property type="match status" value="1"/>
</dbReference>
<organism evidence="1 2">
    <name type="scientific">Schizosaccharomyces osmophilus</name>
    <dbReference type="NCBI Taxonomy" id="2545709"/>
    <lineage>
        <taxon>Eukaryota</taxon>
        <taxon>Fungi</taxon>
        <taxon>Dikarya</taxon>
        <taxon>Ascomycota</taxon>
        <taxon>Taphrinomycotina</taxon>
        <taxon>Schizosaccharomycetes</taxon>
        <taxon>Schizosaccharomycetales</taxon>
        <taxon>Schizosaccharomycetaceae</taxon>
        <taxon>Schizosaccharomyces</taxon>
    </lineage>
</organism>
<dbReference type="AlphaFoldDB" id="A0AAE9WFF6"/>
<dbReference type="PANTHER" id="PTHR28309">
    <property type="entry name" value="REQUIRED FOR EXCISION 1-B DOMAIN-CONTAINING PROTEIN"/>
    <property type="match status" value="1"/>
</dbReference>
<gene>
    <name evidence="1" type="ORF">SOMG_04583</name>
</gene>
<evidence type="ECO:0000313" key="2">
    <source>
        <dbReference type="Proteomes" id="UP001212411"/>
    </source>
</evidence>
<keyword evidence="2" id="KW-1185">Reference proteome</keyword>
<accession>A0AAE9WFF6</accession>